<gene>
    <name evidence="1" type="ORF">NCTC13102_02107</name>
</gene>
<proteinExistence type="predicted"/>
<reference evidence="1 2" key="1">
    <citation type="submission" date="2018-06" db="EMBL/GenBank/DDBJ databases">
        <authorList>
            <consortium name="Pathogen Informatics"/>
            <person name="Doyle S."/>
        </authorList>
    </citation>
    <scope>NUCLEOTIDE SEQUENCE [LARGE SCALE GENOMIC DNA]</scope>
    <source>
        <strain evidence="1 2">NCTC13102</strain>
    </source>
</reference>
<dbReference type="EMBL" id="UAWL01000020">
    <property type="protein sequence ID" value="SQC36297.1"/>
    <property type="molecule type" value="Genomic_DNA"/>
</dbReference>
<accession>A0A2X3EMP9</accession>
<evidence type="ECO:0000313" key="1">
    <source>
        <dbReference type="EMBL" id="SQC36297.1"/>
    </source>
</evidence>
<dbReference type="AlphaFoldDB" id="A0A2X3EMP9"/>
<dbReference type="Proteomes" id="UP000250166">
    <property type="component" value="Unassembled WGS sequence"/>
</dbReference>
<organism evidence="1 2">
    <name type="scientific">Helicobacter fennelliae</name>
    <dbReference type="NCBI Taxonomy" id="215"/>
    <lineage>
        <taxon>Bacteria</taxon>
        <taxon>Pseudomonadati</taxon>
        <taxon>Campylobacterota</taxon>
        <taxon>Epsilonproteobacteria</taxon>
        <taxon>Campylobacterales</taxon>
        <taxon>Helicobacteraceae</taxon>
        <taxon>Helicobacter</taxon>
    </lineage>
</organism>
<evidence type="ECO:0000313" key="2">
    <source>
        <dbReference type="Proteomes" id="UP000250166"/>
    </source>
</evidence>
<protein>
    <submittedName>
        <fullName evidence="1">Uncharacterized protein</fullName>
    </submittedName>
</protein>
<sequence>MTAKITTSYPEVHSLEESLAILDKYKDQMTSKQYRQNRSIIANHAIENMYANEQDIINLLQVDKGEKTPNEIITEYKREWGVL</sequence>
<name>A0A2X3EMP9_9HELI</name>